<dbReference type="InterPro" id="IPR016166">
    <property type="entry name" value="FAD-bd_PCMH"/>
</dbReference>
<proteinExistence type="inferred from homology"/>
<dbReference type="EMBL" id="CP019631">
    <property type="protein sequence ID" value="AQQ07786.1"/>
    <property type="molecule type" value="Genomic_DNA"/>
</dbReference>
<geneLocation type="plasmid" evidence="5 6">
    <name>unnamed1</name>
</geneLocation>
<dbReference type="Pfam" id="PF02913">
    <property type="entry name" value="FAD-oxidase_C"/>
    <property type="match status" value="1"/>
</dbReference>
<dbReference type="PROSITE" id="PS51387">
    <property type="entry name" value="FAD_PCMH"/>
    <property type="match status" value="1"/>
</dbReference>
<dbReference type="Gene3D" id="3.30.465.10">
    <property type="match status" value="1"/>
</dbReference>
<name>A0ABM6IB80_9HYPH</name>
<reference evidence="5 6" key="1">
    <citation type="submission" date="2017-02" db="EMBL/GenBank/DDBJ databases">
        <authorList>
            <person name="Jeong S."/>
        </authorList>
    </citation>
    <scope>NUCLEOTIDE SEQUENCE [LARGE SCALE GENOMIC DNA]</scope>
    <source>
        <strain evidence="5 6">RMAR6-6</strain>
        <plasmid evidence="5 6">unnamed1</plasmid>
    </source>
</reference>
<accession>A0ABM6IB80</accession>
<dbReference type="SUPFAM" id="SSF56176">
    <property type="entry name" value="FAD-binding/transporter-associated domain-like"/>
    <property type="match status" value="1"/>
</dbReference>
<evidence type="ECO:0000256" key="1">
    <source>
        <dbReference type="ARBA" id="ARBA00008000"/>
    </source>
</evidence>
<feature type="domain" description="FAD-binding PCMH-type" evidence="4">
    <location>
        <begin position="47"/>
        <end position="225"/>
    </location>
</feature>
<dbReference type="PANTHER" id="PTHR46568:SF1">
    <property type="entry name" value="ALKYLDIHYDROXYACETONEPHOSPHATE SYNTHASE, PEROXISOMAL"/>
    <property type="match status" value="1"/>
</dbReference>
<dbReference type="InterPro" id="IPR006094">
    <property type="entry name" value="Oxid_FAD_bind_N"/>
</dbReference>
<dbReference type="InterPro" id="IPR025650">
    <property type="entry name" value="Alkyl-DHAP_Synthase"/>
</dbReference>
<dbReference type="InterPro" id="IPR016164">
    <property type="entry name" value="FAD-linked_Oxase-like_C"/>
</dbReference>
<protein>
    <submittedName>
        <fullName evidence="5">FAD-binding oxidoreductase</fullName>
    </submittedName>
</protein>
<comment type="similarity">
    <text evidence="1">Belongs to the FAD-binding oxidoreductase/transferase type 4 family.</text>
</comment>
<evidence type="ECO:0000313" key="6">
    <source>
        <dbReference type="Proteomes" id="UP000188174"/>
    </source>
</evidence>
<keyword evidence="5" id="KW-0614">Plasmid</keyword>
<dbReference type="Proteomes" id="UP000188174">
    <property type="component" value="Plasmid unnamed1"/>
</dbReference>
<evidence type="ECO:0000259" key="4">
    <source>
        <dbReference type="PROSITE" id="PS51387"/>
    </source>
</evidence>
<dbReference type="InterPro" id="IPR036318">
    <property type="entry name" value="FAD-bd_PCMH-like_sf"/>
</dbReference>
<evidence type="ECO:0000313" key="5">
    <source>
        <dbReference type="EMBL" id="AQQ07786.1"/>
    </source>
</evidence>
<dbReference type="SUPFAM" id="SSF55103">
    <property type="entry name" value="FAD-linked oxidases, C-terminal domain"/>
    <property type="match status" value="1"/>
</dbReference>
<dbReference type="InterPro" id="IPR016169">
    <property type="entry name" value="FAD-bd_PCMH_sub2"/>
</dbReference>
<evidence type="ECO:0000256" key="3">
    <source>
        <dbReference type="ARBA" id="ARBA00022827"/>
    </source>
</evidence>
<gene>
    <name evidence="5" type="ORF">B0E33_28620</name>
</gene>
<keyword evidence="2" id="KW-0285">Flavoprotein</keyword>
<dbReference type="Pfam" id="PF01565">
    <property type="entry name" value="FAD_binding_4"/>
    <property type="match status" value="1"/>
</dbReference>
<dbReference type="PANTHER" id="PTHR46568">
    <property type="entry name" value="ALKYLDIHYDROXYACETONEPHOSPHATE SYNTHASE, PEROXISOMAL"/>
    <property type="match status" value="1"/>
</dbReference>
<organism evidence="5 6">
    <name type="scientific">Roseibium algicola</name>
    <dbReference type="NCBI Taxonomy" id="2857014"/>
    <lineage>
        <taxon>Bacteria</taxon>
        <taxon>Pseudomonadati</taxon>
        <taxon>Pseudomonadota</taxon>
        <taxon>Alphaproteobacteria</taxon>
        <taxon>Hyphomicrobiales</taxon>
        <taxon>Stappiaceae</taxon>
        <taxon>Roseibium</taxon>
    </lineage>
</organism>
<evidence type="ECO:0000256" key="2">
    <source>
        <dbReference type="ARBA" id="ARBA00022630"/>
    </source>
</evidence>
<dbReference type="Gene3D" id="3.40.462.40">
    <property type="entry name" value="FAD-linked oxidase, cap domain/gating helix"/>
    <property type="match status" value="1"/>
</dbReference>
<dbReference type="InterPro" id="IPR004113">
    <property type="entry name" value="FAD-bd_oxidored_4_C"/>
</dbReference>
<dbReference type="RefSeq" id="WP_161633227.1">
    <property type="nucleotide sequence ID" value="NZ_CP019631.1"/>
</dbReference>
<keyword evidence="6" id="KW-1185">Reference proteome</keyword>
<sequence>MSNRDLVSELSELVGAENVLVDEGSRAGYAHDRLPYANFRAREGALVGTLPGLVVRPATTEQVSAIVGKASKADHPLIPYGSGSGVLGGIIPLGGEVMLDMQRMNRILKIDRDNHLVTVEAGMNGEVFEDALNAEGFTSGHLPQSLTISTVGGWAACRGGGQESSRFGKIENIVVGLKAVMPDGRVLEIRPLPKRASGPSVLDIIVGSEGTLAVITELTLRIWTLPPAEEAIVLALPDRTAALSLAKRIMQAGLHPRIVRLYDEKETASRTEGISAFETRPVMANIVVCGEEAIVAAEAALVREFAKSVDAVETETRPFDEWRAKRYVSITKQWLDKGYYNDTLEVSVNWSKASSLYDTIAARIAAEVSKDAHFSAHWSHVYPEGVCQYMTLRLPPMDQSAALPLHEKMWDIVNGETLAHGGSIAHHHGSGLFRGPWMDGEHGVGMDILRCIKASVDPQNLFNPGKLGFPPRAGSIDPYRDRGANV</sequence>
<keyword evidence="3" id="KW-0274">FAD</keyword>